<keyword evidence="5" id="KW-0472">Membrane</keyword>
<protein>
    <submittedName>
        <fullName evidence="8">Uncharacterized protein</fullName>
    </submittedName>
</protein>
<dbReference type="FunFam" id="3.80.10.10:FF:000041">
    <property type="entry name" value="LRR receptor-like serine/threonine-protein kinase ERECTA"/>
    <property type="match status" value="1"/>
</dbReference>
<dbReference type="InterPro" id="IPR032675">
    <property type="entry name" value="LRR_dom_sf"/>
</dbReference>
<keyword evidence="4" id="KW-0677">Repeat</keyword>
<name>A0A444ZXK6_ARAHY</name>
<dbReference type="AlphaFoldDB" id="A0A444ZXK6"/>
<evidence type="ECO:0000313" key="9">
    <source>
        <dbReference type="Proteomes" id="UP000289738"/>
    </source>
</evidence>
<evidence type="ECO:0000256" key="6">
    <source>
        <dbReference type="ARBA" id="ARBA00023180"/>
    </source>
</evidence>
<accession>A0A444ZXK6</accession>
<feature type="compositionally biased region" description="Polar residues" evidence="7">
    <location>
        <begin position="171"/>
        <end position="181"/>
    </location>
</feature>
<keyword evidence="6" id="KW-0325">Glycoprotein</keyword>
<dbReference type="PANTHER" id="PTHR48064">
    <property type="entry name" value="OS01G0750400 PROTEIN"/>
    <property type="match status" value="1"/>
</dbReference>
<dbReference type="STRING" id="3818.A0A444ZXK6"/>
<sequence>MEPGSMQSSNRKSPEINLAELGLSERIGKGLEKLQHLMVLSLSHNNFNGCITHPLTLFSTIQNLNLSHNGFSGQIPASFLNMSSIRSLDLSHNSFSGHIPQSFFDSYNFLHYFSLSNNMFEGQIPSRISRCSSLNSIDLSNNRFAGYIDFVVGRTTTPSNGSSDGGSSNTRATPGEQNGGSNDAAAPNGKQRQRTTSAAVKGSGDGDGSEAGRHGHTNRSPPFADLSLSPQASLTLNLASGCPGSSTTAIAHSGVVPCSGSPSSRHWSRPPPSELHGLSLSSGFLLRDGNGGNGTGSSRAAIRRQLHKSTATRLGRSSSVVTALLAVTTTTWLHGMASPPPRDGDKRRAARRRRRSPPALARLSSFPSVSAEAASIGVCVVCLLKEGKRKSPYLDSSKPYLNLANGTLSLNPKSTATAILSSKPFSQQPQQLKSDVWQSELKPIILTKRASRNEHAYHNKGRTTTPSSGSFDGGSSNTRATPGELNGGSSDAAAPNGKQRRQTTSAVVKGSRDGDGFEAGRHDRTNRNPPSADLSLSSRFSLFESCRWLPWELDDGDSTRRYGSVQWVALLASLAASSSLRVTQSLSLSSGFLLRDGNGSNGTGSSHAAIRRRLHGSTATRLGRSSSVVTALLAVTMATRLHGMATPPPRDGDERRAARW</sequence>
<dbReference type="Proteomes" id="UP000289738">
    <property type="component" value="Chromosome B03"/>
</dbReference>
<evidence type="ECO:0000256" key="3">
    <source>
        <dbReference type="ARBA" id="ARBA00022729"/>
    </source>
</evidence>
<keyword evidence="9" id="KW-1185">Reference proteome</keyword>
<organism evidence="8 9">
    <name type="scientific">Arachis hypogaea</name>
    <name type="common">Peanut</name>
    <dbReference type="NCBI Taxonomy" id="3818"/>
    <lineage>
        <taxon>Eukaryota</taxon>
        <taxon>Viridiplantae</taxon>
        <taxon>Streptophyta</taxon>
        <taxon>Embryophyta</taxon>
        <taxon>Tracheophyta</taxon>
        <taxon>Spermatophyta</taxon>
        <taxon>Magnoliopsida</taxon>
        <taxon>eudicotyledons</taxon>
        <taxon>Gunneridae</taxon>
        <taxon>Pentapetalae</taxon>
        <taxon>rosids</taxon>
        <taxon>fabids</taxon>
        <taxon>Fabales</taxon>
        <taxon>Fabaceae</taxon>
        <taxon>Papilionoideae</taxon>
        <taxon>50 kb inversion clade</taxon>
        <taxon>dalbergioids sensu lato</taxon>
        <taxon>Dalbergieae</taxon>
        <taxon>Pterocarpus clade</taxon>
        <taxon>Arachis</taxon>
    </lineage>
</organism>
<feature type="region of interest" description="Disordered" evidence="7">
    <location>
        <begin position="256"/>
        <end position="280"/>
    </location>
</feature>
<feature type="compositionally biased region" description="Low complexity" evidence="7">
    <location>
        <begin position="256"/>
        <end position="265"/>
    </location>
</feature>
<feature type="region of interest" description="Disordered" evidence="7">
    <location>
        <begin position="334"/>
        <end position="359"/>
    </location>
</feature>
<dbReference type="EMBL" id="SDMP01000013">
    <property type="protein sequence ID" value="RYR18960.1"/>
    <property type="molecule type" value="Genomic_DNA"/>
</dbReference>
<keyword evidence="3" id="KW-0732">Signal</keyword>
<dbReference type="InterPro" id="IPR053038">
    <property type="entry name" value="RLP_Defense"/>
</dbReference>
<dbReference type="Gene3D" id="3.80.10.10">
    <property type="entry name" value="Ribonuclease Inhibitor"/>
    <property type="match status" value="1"/>
</dbReference>
<evidence type="ECO:0000256" key="2">
    <source>
        <dbReference type="ARBA" id="ARBA00022614"/>
    </source>
</evidence>
<dbReference type="GO" id="GO:0016020">
    <property type="term" value="C:membrane"/>
    <property type="evidence" value="ECO:0007669"/>
    <property type="project" value="UniProtKB-SubCell"/>
</dbReference>
<proteinExistence type="predicted"/>
<comment type="subcellular location">
    <subcellularLocation>
        <location evidence="1">Membrane</location>
    </subcellularLocation>
</comment>
<comment type="caution">
    <text evidence="8">The sequence shown here is derived from an EMBL/GenBank/DDBJ whole genome shotgun (WGS) entry which is preliminary data.</text>
</comment>
<evidence type="ECO:0000256" key="7">
    <source>
        <dbReference type="SAM" id="MobiDB-lite"/>
    </source>
</evidence>
<evidence type="ECO:0000256" key="5">
    <source>
        <dbReference type="ARBA" id="ARBA00023136"/>
    </source>
</evidence>
<reference evidence="8 9" key="1">
    <citation type="submission" date="2019-01" db="EMBL/GenBank/DDBJ databases">
        <title>Sequencing of cultivated peanut Arachis hypogaea provides insights into genome evolution and oil improvement.</title>
        <authorList>
            <person name="Chen X."/>
        </authorList>
    </citation>
    <scope>NUCLEOTIDE SEQUENCE [LARGE SCALE GENOMIC DNA]</scope>
    <source>
        <strain evidence="9">cv. Fuhuasheng</strain>
        <tissue evidence="8">Leaves</tissue>
    </source>
</reference>
<evidence type="ECO:0000256" key="4">
    <source>
        <dbReference type="ARBA" id="ARBA00022737"/>
    </source>
</evidence>
<gene>
    <name evidence="8" type="ORF">Ahy_B03g063586</name>
</gene>
<dbReference type="InterPro" id="IPR001611">
    <property type="entry name" value="Leu-rich_rpt"/>
</dbReference>
<feature type="compositionally biased region" description="Polar residues" evidence="7">
    <location>
        <begin position="462"/>
        <end position="480"/>
    </location>
</feature>
<evidence type="ECO:0000313" key="8">
    <source>
        <dbReference type="EMBL" id="RYR18960.1"/>
    </source>
</evidence>
<keyword evidence="2" id="KW-0433">Leucine-rich repeat</keyword>
<dbReference type="SUPFAM" id="SSF52058">
    <property type="entry name" value="L domain-like"/>
    <property type="match status" value="1"/>
</dbReference>
<feature type="compositionally biased region" description="Basic and acidic residues" evidence="7">
    <location>
        <begin position="510"/>
        <end position="526"/>
    </location>
</feature>
<feature type="region of interest" description="Disordered" evidence="7">
    <location>
        <begin position="448"/>
        <end position="534"/>
    </location>
</feature>
<dbReference type="Pfam" id="PF00560">
    <property type="entry name" value="LRR_1"/>
    <property type="match status" value="3"/>
</dbReference>
<evidence type="ECO:0000256" key="1">
    <source>
        <dbReference type="ARBA" id="ARBA00004370"/>
    </source>
</evidence>
<dbReference type="PANTHER" id="PTHR48064:SF6">
    <property type="entry name" value="RECEPTOR-LIKE PROTEIN KINASE 2"/>
    <property type="match status" value="1"/>
</dbReference>
<feature type="compositionally biased region" description="Low complexity" evidence="7">
    <location>
        <begin position="158"/>
        <end position="170"/>
    </location>
</feature>
<feature type="region of interest" description="Disordered" evidence="7">
    <location>
        <begin position="158"/>
        <end position="227"/>
    </location>
</feature>